<keyword evidence="1" id="KW-0472">Membrane</keyword>
<gene>
    <name evidence="2" type="ORF">1_216</name>
</gene>
<protein>
    <submittedName>
        <fullName evidence="2">Uncharacterized protein</fullName>
    </submittedName>
</protein>
<evidence type="ECO:0000256" key="1">
    <source>
        <dbReference type="SAM" id="Phobius"/>
    </source>
</evidence>
<organism evidence="2">
    <name type="scientific">Mimiviridae sp. ChoanoV1</name>
    <dbReference type="NCBI Taxonomy" id="2596887"/>
    <lineage>
        <taxon>Viruses</taxon>
        <taxon>Varidnaviria</taxon>
        <taxon>Bamfordvirae</taxon>
        <taxon>Nucleocytoviricota</taxon>
        <taxon>Megaviricetes</taxon>
        <taxon>Imitervirales</taxon>
        <taxon>Schizomimiviridae</taxon>
    </lineage>
</organism>
<accession>A0A5B8IP13</accession>
<reference evidence="2" key="1">
    <citation type="submission" date="2018-11" db="EMBL/GenBank/DDBJ databases">
        <title>A distinct lineage of giant viruses engineers rhodopsin photosystems in predatory marine eukaryotes.</title>
        <authorList>
            <person name="Needham D.M."/>
            <person name="Yoshizawa S."/>
            <person name="Hosaka T."/>
            <person name="Poirier C."/>
            <person name="Choi C.-J."/>
            <person name="Hehenberger E."/>
            <person name="Irwin N.A.T."/>
            <person name="Wilken S."/>
            <person name="Yung C.-M."/>
            <person name="Bachy C."/>
            <person name="Kurihara R."/>
            <person name="Nakajima Y."/>
            <person name="Kojima K."/>
            <person name="Kimura-Someya T."/>
            <person name="Leonard G."/>
            <person name="Malmstrom R.R."/>
            <person name="Mende D."/>
            <person name="Olson D.K."/>
            <person name="Sudo Y."/>
            <person name="Sudek S."/>
            <person name="Richards T.A."/>
            <person name="DeLong E.F."/>
            <person name="Keeling P.J."/>
            <person name="Santoro A.E."/>
            <person name="Shirouzu M."/>
            <person name="Iwasaki W."/>
            <person name="Worden A.Z."/>
        </authorList>
    </citation>
    <scope>NUCLEOTIDE SEQUENCE</scope>
</reference>
<proteinExistence type="predicted"/>
<dbReference type="EMBL" id="MK250085">
    <property type="protein sequence ID" value="QDY51831.1"/>
    <property type="molecule type" value="Genomic_DNA"/>
</dbReference>
<feature type="transmembrane region" description="Helical" evidence="1">
    <location>
        <begin position="6"/>
        <end position="23"/>
    </location>
</feature>
<sequence>MEDSEIVVSVLLPIFIGPLFIFFKELWDRYNLRKDNIKKIEYDDRIEKIREQLNNFYWPVLIKLKCLSHLNYSEVVNENIELKEIFLNDSFSDTMPDNFSNKKKINRKKGKICGNKTINNGEFVICQNIIQKPEVYKMCQKCLNKDKIQSYFSDSDFEIPKNKDNISTNTEKTPDENIIKRKKTIKSLDSIPIEEHITLNIEDSPKKIKIDVVDDTSGTSSNSKTSSDLQDDEHLLKKTIKIEKNLKNELDKKIIELCLEIKDIIEKNISIIKPDKKLGRELVKFIRFIETVCIIDNYKKNIKNINDKKYIKYNYKDLGVSNNTKKLIKIIKENLNLLLVEEQEVKENFLY</sequence>
<evidence type="ECO:0000313" key="2">
    <source>
        <dbReference type="EMBL" id="QDY51831.1"/>
    </source>
</evidence>
<keyword evidence="1" id="KW-1133">Transmembrane helix</keyword>
<name>A0A5B8IP13_9VIRU</name>
<keyword evidence="1" id="KW-0812">Transmembrane</keyword>